<dbReference type="OrthoDB" id="9902777at2759"/>
<name>A0A8K1GBX9_9PASS</name>
<comment type="subcellular location">
    <subcellularLocation>
        <location evidence="1">Membrane</location>
        <topology evidence="1">Multi-pass membrane protein</topology>
    </subcellularLocation>
</comment>
<feature type="transmembrane region" description="Helical" evidence="8">
    <location>
        <begin position="64"/>
        <end position="83"/>
    </location>
</feature>
<dbReference type="SUPFAM" id="SSF81321">
    <property type="entry name" value="Family A G protein-coupled receptor-like"/>
    <property type="match status" value="1"/>
</dbReference>
<organism evidence="9 10">
    <name type="scientific">Zosterops borbonicus</name>
    <dbReference type="NCBI Taxonomy" id="364589"/>
    <lineage>
        <taxon>Eukaryota</taxon>
        <taxon>Metazoa</taxon>
        <taxon>Chordata</taxon>
        <taxon>Craniata</taxon>
        <taxon>Vertebrata</taxon>
        <taxon>Euteleostomi</taxon>
        <taxon>Archelosauria</taxon>
        <taxon>Archosauria</taxon>
        <taxon>Dinosauria</taxon>
        <taxon>Saurischia</taxon>
        <taxon>Theropoda</taxon>
        <taxon>Coelurosauria</taxon>
        <taxon>Aves</taxon>
        <taxon>Neognathae</taxon>
        <taxon>Neoaves</taxon>
        <taxon>Telluraves</taxon>
        <taxon>Australaves</taxon>
        <taxon>Passeriformes</taxon>
        <taxon>Sylvioidea</taxon>
        <taxon>Zosteropidae</taxon>
        <taxon>Zosterops</taxon>
    </lineage>
</organism>
<evidence type="ECO:0000313" key="10">
    <source>
        <dbReference type="Proteomes" id="UP000796761"/>
    </source>
</evidence>
<accession>A0A8K1GBX9</accession>
<keyword evidence="10" id="KW-1185">Reference proteome</keyword>
<dbReference type="EMBL" id="SWJQ01000349">
    <property type="protein sequence ID" value="TRZ15839.1"/>
    <property type="molecule type" value="Genomic_DNA"/>
</dbReference>
<evidence type="ECO:0000256" key="1">
    <source>
        <dbReference type="ARBA" id="ARBA00004141"/>
    </source>
</evidence>
<evidence type="ECO:0000256" key="3">
    <source>
        <dbReference type="ARBA" id="ARBA00022989"/>
    </source>
</evidence>
<keyword evidence="7" id="KW-0807">Transducer</keyword>
<evidence type="ECO:0000256" key="4">
    <source>
        <dbReference type="ARBA" id="ARBA00023040"/>
    </source>
</evidence>
<keyword evidence="3 8" id="KW-1133">Transmembrane helix</keyword>
<dbReference type="PANTHER" id="PTHR48002">
    <property type="entry name" value="OLFACTORY RECEPTOR"/>
    <property type="match status" value="1"/>
</dbReference>
<keyword evidence="4" id="KW-0297">G-protein coupled receptor</keyword>
<dbReference type="InterPro" id="IPR050427">
    <property type="entry name" value="Olfactory_Receptors"/>
</dbReference>
<keyword evidence="5 8" id="KW-0472">Membrane</keyword>
<sequence length="126" mass="13953">MSIPCSTCTNTYADRLATAANSGVISLSCSLILVTFYVVILVSLRGQMLVGWHKAPSTCRSHTIVVILCLGPSTFVYIHLVYIPSPRTERACALHIITPMLNPFIYILWNEGSHEETVQEESGKRK</sequence>
<protein>
    <recommendedName>
        <fullName evidence="11">G-protein coupled receptors family 1 profile domain-containing protein</fullName>
    </recommendedName>
</protein>
<evidence type="ECO:0000256" key="2">
    <source>
        <dbReference type="ARBA" id="ARBA00022692"/>
    </source>
</evidence>
<reference evidence="9" key="1">
    <citation type="submission" date="2019-04" db="EMBL/GenBank/DDBJ databases">
        <title>Genome assembly of Zosterops borbonicus 15179.</title>
        <authorList>
            <person name="Leroy T."/>
            <person name="Anselmetti Y."/>
            <person name="Tilak M.-K."/>
            <person name="Nabholz B."/>
        </authorList>
    </citation>
    <scope>NUCLEOTIDE SEQUENCE</scope>
    <source>
        <strain evidence="9">HGM_15179</strain>
        <tissue evidence="9">Muscle</tissue>
    </source>
</reference>
<dbReference type="GO" id="GO:0004930">
    <property type="term" value="F:G protein-coupled receptor activity"/>
    <property type="evidence" value="ECO:0007669"/>
    <property type="project" value="UniProtKB-KW"/>
</dbReference>
<evidence type="ECO:0000256" key="5">
    <source>
        <dbReference type="ARBA" id="ARBA00023136"/>
    </source>
</evidence>
<gene>
    <name evidence="9" type="ORF">HGM15179_011278</name>
</gene>
<keyword evidence="6" id="KW-0675">Receptor</keyword>
<dbReference type="Gene3D" id="1.20.1070.10">
    <property type="entry name" value="Rhodopsin 7-helix transmembrane proteins"/>
    <property type="match status" value="1"/>
</dbReference>
<evidence type="ECO:0000313" key="9">
    <source>
        <dbReference type="EMBL" id="TRZ15839.1"/>
    </source>
</evidence>
<evidence type="ECO:0000256" key="6">
    <source>
        <dbReference type="ARBA" id="ARBA00023170"/>
    </source>
</evidence>
<evidence type="ECO:0000256" key="7">
    <source>
        <dbReference type="ARBA" id="ARBA00023224"/>
    </source>
</evidence>
<comment type="caution">
    <text evidence="9">The sequence shown here is derived from an EMBL/GenBank/DDBJ whole genome shotgun (WGS) entry which is preliminary data.</text>
</comment>
<evidence type="ECO:0000256" key="8">
    <source>
        <dbReference type="SAM" id="Phobius"/>
    </source>
</evidence>
<keyword evidence="2 8" id="KW-0812">Transmembrane</keyword>
<evidence type="ECO:0008006" key="11">
    <source>
        <dbReference type="Google" id="ProtNLM"/>
    </source>
</evidence>
<dbReference type="GO" id="GO:0016020">
    <property type="term" value="C:membrane"/>
    <property type="evidence" value="ECO:0007669"/>
    <property type="project" value="UniProtKB-SubCell"/>
</dbReference>
<proteinExistence type="predicted"/>
<dbReference type="Proteomes" id="UP000796761">
    <property type="component" value="Unassembled WGS sequence"/>
</dbReference>
<feature type="transmembrane region" description="Helical" evidence="8">
    <location>
        <begin position="24"/>
        <end position="44"/>
    </location>
</feature>
<dbReference type="AlphaFoldDB" id="A0A8K1GBX9"/>